<evidence type="ECO:0000313" key="2">
    <source>
        <dbReference type="EMBL" id="RHN78807.1"/>
    </source>
</evidence>
<sequence>MMMKRTHDKIGFNHEGTDAYGNNVEQFPLKVDVDSVAELVNIDEDDEEDTLDEIGFNHEGTDANENVREPQADPEKQTKSSNTIVDAVSLIDLFTRDQTTEHISSLRKESAQFTSEDEAGIDANTGQLCERKKLYFASVPLFCLYCDISIKRTYFCRKVEFNAEGCIC</sequence>
<reference evidence="3" key="1">
    <citation type="journal article" date="2018" name="Nat. Plants">
        <title>Whole-genome landscape of Medicago truncatula symbiotic genes.</title>
        <authorList>
            <person name="Pecrix Y."/>
            <person name="Staton S.E."/>
            <person name="Sallet E."/>
            <person name="Lelandais-Briere C."/>
            <person name="Moreau S."/>
            <person name="Carrere S."/>
            <person name="Blein T."/>
            <person name="Jardinaud M.F."/>
            <person name="Latrasse D."/>
            <person name="Zouine M."/>
            <person name="Zahm M."/>
            <person name="Kreplak J."/>
            <person name="Mayjonade B."/>
            <person name="Satge C."/>
            <person name="Perez M."/>
            <person name="Cauet S."/>
            <person name="Marande W."/>
            <person name="Chantry-Darmon C."/>
            <person name="Lopez-Roques C."/>
            <person name="Bouchez O."/>
            <person name="Berard A."/>
            <person name="Debelle F."/>
            <person name="Munos S."/>
            <person name="Bendahmane A."/>
            <person name="Berges H."/>
            <person name="Niebel A."/>
            <person name="Buitink J."/>
            <person name="Frugier F."/>
            <person name="Benhamed M."/>
            <person name="Crespi M."/>
            <person name="Gouzy J."/>
            <person name="Gamas P."/>
        </authorList>
    </citation>
    <scope>NUCLEOTIDE SEQUENCE [LARGE SCALE GENOMIC DNA]</scope>
    <source>
        <strain evidence="3">cv. Jemalong A17</strain>
    </source>
</reference>
<feature type="compositionally biased region" description="Acidic residues" evidence="1">
    <location>
        <begin position="43"/>
        <end position="52"/>
    </location>
</feature>
<gene>
    <name evidence="2" type="ORF">MtrunA17_Chr1g0169961</name>
</gene>
<dbReference type="Proteomes" id="UP000265566">
    <property type="component" value="Chromosome 1"/>
</dbReference>
<evidence type="ECO:0000313" key="3">
    <source>
        <dbReference type="Proteomes" id="UP000265566"/>
    </source>
</evidence>
<name>A0A396JVS3_MEDTR</name>
<comment type="caution">
    <text evidence="2">The sequence shown here is derived from an EMBL/GenBank/DDBJ whole genome shotgun (WGS) entry which is preliminary data.</text>
</comment>
<organism evidence="2 3">
    <name type="scientific">Medicago truncatula</name>
    <name type="common">Barrel medic</name>
    <name type="synonym">Medicago tribuloides</name>
    <dbReference type="NCBI Taxonomy" id="3880"/>
    <lineage>
        <taxon>Eukaryota</taxon>
        <taxon>Viridiplantae</taxon>
        <taxon>Streptophyta</taxon>
        <taxon>Embryophyta</taxon>
        <taxon>Tracheophyta</taxon>
        <taxon>Spermatophyta</taxon>
        <taxon>Magnoliopsida</taxon>
        <taxon>eudicotyledons</taxon>
        <taxon>Gunneridae</taxon>
        <taxon>Pentapetalae</taxon>
        <taxon>rosids</taxon>
        <taxon>fabids</taxon>
        <taxon>Fabales</taxon>
        <taxon>Fabaceae</taxon>
        <taxon>Papilionoideae</taxon>
        <taxon>50 kb inversion clade</taxon>
        <taxon>NPAAA clade</taxon>
        <taxon>Hologalegina</taxon>
        <taxon>IRL clade</taxon>
        <taxon>Trifolieae</taxon>
        <taxon>Medicago</taxon>
    </lineage>
</organism>
<feature type="region of interest" description="Disordered" evidence="1">
    <location>
        <begin position="43"/>
        <end position="81"/>
    </location>
</feature>
<keyword evidence="2" id="KW-0012">Acyltransferase</keyword>
<accession>A0A396JVS3</accession>
<protein>
    <submittedName>
        <fullName evidence="2">Putative histone acetyltransferase</fullName>
        <ecNumber evidence="2">2.3.1.48</ecNumber>
    </submittedName>
</protein>
<proteinExistence type="predicted"/>
<feature type="compositionally biased region" description="Basic and acidic residues" evidence="1">
    <location>
        <begin position="55"/>
        <end position="78"/>
    </location>
</feature>
<dbReference type="AlphaFoldDB" id="A0A396JVS3"/>
<dbReference type="Gramene" id="rna2461">
    <property type="protein sequence ID" value="RHN78807.1"/>
    <property type="gene ID" value="gene2461"/>
</dbReference>
<dbReference type="GO" id="GO:0061733">
    <property type="term" value="F:protein-lysine-acetyltransferase activity"/>
    <property type="evidence" value="ECO:0007669"/>
    <property type="project" value="UniProtKB-EC"/>
</dbReference>
<evidence type="ECO:0000256" key="1">
    <source>
        <dbReference type="SAM" id="MobiDB-lite"/>
    </source>
</evidence>
<dbReference type="EC" id="2.3.1.48" evidence="2"/>
<dbReference type="EMBL" id="PSQE01000001">
    <property type="protein sequence ID" value="RHN78807.1"/>
    <property type="molecule type" value="Genomic_DNA"/>
</dbReference>
<keyword evidence="2" id="KW-0808">Transferase</keyword>